<evidence type="ECO:0000259" key="1">
    <source>
        <dbReference type="Pfam" id="PF07859"/>
    </source>
</evidence>
<dbReference type="Gene3D" id="3.40.50.1820">
    <property type="entry name" value="alpha/beta hydrolase"/>
    <property type="match status" value="1"/>
</dbReference>
<evidence type="ECO:0000313" key="2">
    <source>
        <dbReference type="Proteomes" id="UP000694844"/>
    </source>
</evidence>
<dbReference type="GO" id="GO:0004806">
    <property type="term" value="F:triacylglycerol lipase activity"/>
    <property type="evidence" value="ECO:0007669"/>
    <property type="project" value="TreeGrafter"/>
</dbReference>
<protein>
    <submittedName>
        <fullName evidence="3">Arylacetamide deacetylase-like</fullName>
    </submittedName>
</protein>
<evidence type="ECO:0000313" key="3">
    <source>
        <dbReference type="RefSeq" id="XP_022345129.1"/>
    </source>
</evidence>
<dbReference type="InterPro" id="IPR013094">
    <property type="entry name" value="AB_hydrolase_3"/>
</dbReference>
<dbReference type="AlphaFoldDB" id="A0A8B8EYP9"/>
<organism evidence="2 3">
    <name type="scientific">Crassostrea virginica</name>
    <name type="common">Eastern oyster</name>
    <dbReference type="NCBI Taxonomy" id="6565"/>
    <lineage>
        <taxon>Eukaryota</taxon>
        <taxon>Metazoa</taxon>
        <taxon>Spiralia</taxon>
        <taxon>Lophotrochozoa</taxon>
        <taxon>Mollusca</taxon>
        <taxon>Bivalvia</taxon>
        <taxon>Autobranchia</taxon>
        <taxon>Pteriomorphia</taxon>
        <taxon>Ostreida</taxon>
        <taxon>Ostreoidea</taxon>
        <taxon>Ostreidae</taxon>
        <taxon>Crassostrea</taxon>
    </lineage>
</organism>
<gene>
    <name evidence="3" type="primary">LOC111137776</name>
</gene>
<dbReference type="GO" id="GO:0019433">
    <property type="term" value="P:triglyceride catabolic process"/>
    <property type="evidence" value="ECO:0007669"/>
    <property type="project" value="TreeGrafter"/>
</dbReference>
<dbReference type="Pfam" id="PF07859">
    <property type="entry name" value="Abhydrolase_3"/>
    <property type="match status" value="2"/>
</dbReference>
<feature type="domain" description="Alpha/beta hydrolase fold-3" evidence="1">
    <location>
        <begin position="108"/>
        <end position="262"/>
    </location>
</feature>
<accession>A0A8B8EYP9</accession>
<feature type="domain" description="Alpha/beta hydrolase fold-3" evidence="1">
    <location>
        <begin position="322"/>
        <end position="383"/>
    </location>
</feature>
<dbReference type="InterPro" id="IPR029058">
    <property type="entry name" value="AB_hydrolase_fold"/>
</dbReference>
<reference evidence="3" key="1">
    <citation type="submission" date="2025-08" db="UniProtKB">
        <authorList>
            <consortium name="RefSeq"/>
        </authorList>
    </citation>
    <scope>IDENTIFICATION</scope>
    <source>
        <tissue evidence="3">Whole sample</tissue>
    </source>
</reference>
<keyword evidence="2" id="KW-1185">Reference proteome</keyword>
<name>A0A8B8EYP9_CRAVI</name>
<dbReference type="KEGG" id="cvn:111137776"/>
<proteinExistence type="predicted"/>
<dbReference type="RefSeq" id="XP_022345129.1">
    <property type="nucleotide sequence ID" value="XM_022489421.1"/>
</dbReference>
<dbReference type="PANTHER" id="PTHR23025:SF4">
    <property type="entry name" value="ALPHA_BETA HYDROLASE FOLD-3 DOMAIN-CONTAINING PROTEIN"/>
    <property type="match status" value="1"/>
</dbReference>
<dbReference type="Proteomes" id="UP000694844">
    <property type="component" value="Chromosome 5"/>
</dbReference>
<dbReference type="GeneID" id="111137776"/>
<dbReference type="GO" id="GO:0005829">
    <property type="term" value="C:cytosol"/>
    <property type="evidence" value="ECO:0007669"/>
    <property type="project" value="TreeGrafter"/>
</dbReference>
<dbReference type="OrthoDB" id="6137412at2759"/>
<dbReference type="PANTHER" id="PTHR23025">
    <property type="entry name" value="TRIACYLGLYCEROL LIPASE"/>
    <property type="match status" value="1"/>
</dbReference>
<dbReference type="GO" id="GO:0004771">
    <property type="term" value="F:sterol ester esterase activity"/>
    <property type="evidence" value="ECO:0007669"/>
    <property type="project" value="TreeGrafter"/>
</dbReference>
<sequence>MALFEGCFAAGVVGTAILTYRFFAFTMPPQAEESVKRRFLLLFWWILGIWTKLRLKFSNKHEMQLTRMNIPPRPNNLDTITVEDATFGGVPVRIYRPKNAGDHPLPGVVYFHGGGWCWEVWGGYDEILKAFSQLKEMVIVSVRYRLAPENPFPTALLECFAVTQFVLENTQILKMNPENLTLMGDSAGGNLAMAVMVKMLSSPEEMPQSLPNFRKLVLIYPALQAVNFKVPSYQKYRGSNVPSILSTELMMKFYVAYALGMETVDYEELLRNSHWTDEVEANYHKYVNIENLPASSRDGAEISSSPNIKNPGLAKKVNKCFLNPLFSPLLAHDSVLKGLPDTYVLSAEMDPLRDDSFLLVNRLNKLGIRVRHRHWDGMDHGFLGVPSLYVNCHKGWREIVEYLVEDS</sequence>
<dbReference type="SUPFAM" id="SSF53474">
    <property type="entry name" value="alpha/beta-Hydrolases"/>
    <property type="match status" value="1"/>
</dbReference>